<feature type="region of interest" description="Disordered" evidence="7">
    <location>
        <begin position="98"/>
        <end position="174"/>
    </location>
</feature>
<dbReference type="GO" id="GO:0000055">
    <property type="term" value="P:ribosomal large subunit export from nucleus"/>
    <property type="evidence" value="ECO:0007669"/>
    <property type="project" value="TreeGrafter"/>
</dbReference>
<keyword evidence="5" id="KW-0690">Ribosome biogenesis</keyword>
<dbReference type="PANTHER" id="PTHR28280:SF1">
    <property type="entry name" value="SHUTTLING PRE-60S FACTOR ECM1"/>
    <property type="match status" value="1"/>
</dbReference>
<reference evidence="8" key="1">
    <citation type="submission" date="2022-11" db="EMBL/GenBank/DDBJ databases">
        <authorList>
            <person name="Petersen C."/>
        </authorList>
    </citation>
    <scope>NUCLEOTIDE SEQUENCE</scope>
    <source>
        <strain evidence="8">IBT 30761</strain>
    </source>
</reference>
<evidence type="ECO:0000256" key="7">
    <source>
        <dbReference type="SAM" id="MobiDB-lite"/>
    </source>
</evidence>
<gene>
    <name evidence="8" type="ORF">N7532_005698</name>
</gene>
<keyword evidence="6" id="KW-0539">Nucleus</keyword>
<dbReference type="RefSeq" id="XP_056474351.1">
    <property type="nucleotide sequence ID" value="XM_056618192.1"/>
</dbReference>
<dbReference type="Proteomes" id="UP001149074">
    <property type="component" value="Unassembled WGS sequence"/>
</dbReference>
<evidence type="ECO:0000313" key="8">
    <source>
        <dbReference type="EMBL" id="KAJ5098697.1"/>
    </source>
</evidence>
<feature type="compositionally biased region" description="Acidic residues" evidence="7">
    <location>
        <begin position="124"/>
        <end position="139"/>
    </location>
</feature>
<feature type="region of interest" description="Disordered" evidence="7">
    <location>
        <begin position="1"/>
        <end position="72"/>
    </location>
</feature>
<evidence type="ECO:0008006" key="10">
    <source>
        <dbReference type="Google" id="ProtNLM"/>
    </source>
</evidence>
<feature type="compositionally biased region" description="Low complexity" evidence="7">
    <location>
        <begin position="149"/>
        <end position="165"/>
    </location>
</feature>
<dbReference type="PANTHER" id="PTHR28280">
    <property type="entry name" value="SHUTTLING PRE-60S FACTOR ECM1"/>
    <property type="match status" value="1"/>
</dbReference>
<keyword evidence="9" id="KW-1185">Reference proteome</keyword>
<dbReference type="GO" id="GO:0005730">
    <property type="term" value="C:nucleolus"/>
    <property type="evidence" value="ECO:0007669"/>
    <property type="project" value="TreeGrafter"/>
</dbReference>
<evidence type="ECO:0000256" key="4">
    <source>
        <dbReference type="ARBA" id="ARBA00022490"/>
    </source>
</evidence>
<evidence type="ECO:0000256" key="5">
    <source>
        <dbReference type="ARBA" id="ARBA00022517"/>
    </source>
</evidence>
<comment type="subcellular location">
    <subcellularLocation>
        <location evidence="2">Cytoplasm</location>
    </subcellularLocation>
    <subcellularLocation>
        <location evidence="1">Nucleus</location>
    </subcellularLocation>
</comment>
<keyword evidence="3" id="KW-0813">Transport</keyword>
<dbReference type="GO" id="GO:0005737">
    <property type="term" value="C:cytoplasm"/>
    <property type="evidence" value="ECO:0007669"/>
    <property type="project" value="UniProtKB-SubCell"/>
</dbReference>
<reference evidence="8" key="2">
    <citation type="journal article" date="2023" name="IMA Fungus">
        <title>Comparative genomic study of the Penicillium genus elucidates a diverse pangenome and 15 lateral gene transfer events.</title>
        <authorList>
            <person name="Petersen C."/>
            <person name="Sorensen T."/>
            <person name="Nielsen M.R."/>
            <person name="Sondergaard T.E."/>
            <person name="Sorensen J.L."/>
            <person name="Fitzpatrick D.A."/>
            <person name="Frisvad J.C."/>
            <person name="Nielsen K.L."/>
        </authorList>
    </citation>
    <scope>NUCLEOTIDE SEQUENCE</scope>
    <source>
        <strain evidence="8">IBT 30761</strain>
    </source>
</reference>
<keyword evidence="4" id="KW-0963">Cytoplasm</keyword>
<name>A0A9W9FEG3_9EURO</name>
<accession>A0A9W9FEG3</accession>
<protein>
    <recommendedName>
        <fullName evidence="10">Ribosome biogenesis protein Alb1</fullName>
    </recommendedName>
</protein>
<dbReference type="GO" id="GO:0030687">
    <property type="term" value="C:preribosome, large subunit precursor"/>
    <property type="evidence" value="ECO:0007669"/>
    <property type="project" value="TreeGrafter"/>
</dbReference>
<evidence type="ECO:0000256" key="6">
    <source>
        <dbReference type="ARBA" id="ARBA00023242"/>
    </source>
</evidence>
<dbReference type="Pfam" id="PF09135">
    <property type="entry name" value="Alb1"/>
    <property type="match status" value="1"/>
</dbReference>
<evidence type="ECO:0000256" key="3">
    <source>
        <dbReference type="ARBA" id="ARBA00022448"/>
    </source>
</evidence>
<feature type="compositionally biased region" description="Basic residues" evidence="7">
    <location>
        <begin position="51"/>
        <end position="65"/>
    </location>
</feature>
<evidence type="ECO:0000313" key="9">
    <source>
        <dbReference type="Proteomes" id="UP001149074"/>
    </source>
</evidence>
<feature type="compositionally biased region" description="Polar residues" evidence="7">
    <location>
        <begin position="1"/>
        <end position="12"/>
    </location>
</feature>
<dbReference type="OrthoDB" id="5304887at2759"/>
<dbReference type="AlphaFoldDB" id="A0A9W9FEG3"/>
<evidence type="ECO:0000256" key="2">
    <source>
        <dbReference type="ARBA" id="ARBA00004496"/>
    </source>
</evidence>
<dbReference type="InterPro" id="IPR022784">
    <property type="entry name" value="Ribosome_bgen_Alb1"/>
</dbReference>
<evidence type="ECO:0000256" key="1">
    <source>
        <dbReference type="ARBA" id="ARBA00004123"/>
    </source>
</evidence>
<dbReference type="GeneID" id="81357171"/>
<organism evidence="8 9">
    <name type="scientific">Penicillium argentinense</name>
    <dbReference type="NCBI Taxonomy" id="1131581"/>
    <lineage>
        <taxon>Eukaryota</taxon>
        <taxon>Fungi</taxon>
        <taxon>Dikarya</taxon>
        <taxon>Ascomycota</taxon>
        <taxon>Pezizomycotina</taxon>
        <taxon>Eurotiomycetes</taxon>
        <taxon>Eurotiomycetidae</taxon>
        <taxon>Eurotiales</taxon>
        <taxon>Aspergillaceae</taxon>
        <taxon>Penicillium</taxon>
    </lineage>
</organism>
<dbReference type="EMBL" id="JAPQKI010000005">
    <property type="protein sequence ID" value="KAJ5098697.1"/>
    <property type="molecule type" value="Genomic_DNA"/>
</dbReference>
<sequence length="174" mass="19113">MAKNKPQGQNSRAARRAVSPVDKSLVALPRAESPTTERPTILAERVNAGVQKKKKANKKITRAQRLRQEKGMERAENVLDQLEIKKAKSINRAKNIKTRRAEWEDTNRTANASAFAVLQQAGKDEEDDDDEDDDDDNAMADDTTQPRTTANVFAASVAPAAADPATADEDDEIT</sequence>
<comment type="caution">
    <text evidence="8">The sequence shown here is derived from an EMBL/GenBank/DDBJ whole genome shotgun (WGS) entry which is preliminary data.</text>
</comment>
<proteinExistence type="predicted"/>
<dbReference type="InterPro" id="IPR053278">
    <property type="entry name" value="Pre-60S_factor_ECM1"/>
</dbReference>